<dbReference type="EMBL" id="BKCJ010000065">
    <property type="protein sequence ID" value="GEU29399.1"/>
    <property type="molecule type" value="Genomic_DNA"/>
</dbReference>
<gene>
    <name evidence="1" type="ORF">Tci_001377</name>
</gene>
<evidence type="ECO:0000313" key="1">
    <source>
        <dbReference type="EMBL" id="GEU29399.1"/>
    </source>
</evidence>
<protein>
    <submittedName>
        <fullName evidence="1">Uncharacterized protein</fullName>
    </submittedName>
</protein>
<proteinExistence type="predicted"/>
<reference evidence="1" key="1">
    <citation type="journal article" date="2019" name="Sci. Rep.">
        <title>Draft genome of Tanacetum cinerariifolium, the natural source of mosquito coil.</title>
        <authorList>
            <person name="Yamashiro T."/>
            <person name="Shiraishi A."/>
            <person name="Satake H."/>
            <person name="Nakayama K."/>
        </authorList>
    </citation>
    <scope>NUCLEOTIDE SEQUENCE</scope>
</reference>
<comment type="caution">
    <text evidence="1">The sequence shown here is derived from an EMBL/GenBank/DDBJ whole genome shotgun (WGS) entry which is preliminary data.</text>
</comment>
<name>A0A699GHT1_TANCI</name>
<sequence length="355" mass="41070">MKVKLLINIVTSQCVETTSRFAMTPSRVKGNDNVNPSSPPGSLTLPISRRVRELDKLLEYLGVIISPPTSEPSCLEGEPEFELVVGIEESDELEEEIKEEFIKEKEEDELEYFDTFTTREELQYHEWLLKNLRPSWVRAKCHRPLLRRDDFRKVICRTIFLYDKQEGIVMFEKNDENVTFKMPYKMKRFKDIGDLDTDNIPPFFVACKGDKKKGEGYVSRKRMTHYSECLKLGHEYKRNEGIIKRIKFLNGRSSSMNDVGITIWEAFEEKHVTWARFGKKLDKNTTLQARDFHFYAFTKSALKVKLLIKIVTSQYVDTASGFAMTPSRVKGDDVTTTCDAITITDKKKPLEDSAG</sequence>
<dbReference type="AlphaFoldDB" id="A0A699GHT1"/>
<organism evidence="1">
    <name type="scientific">Tanacetum cinerariifolium</name>
    <name type="common">Dalmatian daisy</name>
    <name type="synonym">Chrysanthemum cinerariifolium</name>
    <dbReference type="NCBI Taxonomy" id="118510"/>
    <lineage>
        <taxon>Eukaryota</taxon>
        <taxon>Viridiplantae</taxon>
        <taxon>Streptophyta</taxon>
        <taxon>Embryophyta</taxon>
        <taxon>Tracheophyta</taxon>
        <taxon>Spermatophyta</taxon>
        <taxon>Magnoliopsida</taxon>
        <taxon>eudicotyledons</taxon>
        <taxon>Gunneridae</taxon>
        <taxon>Pentapetalae</taxon>
        <taxon>asterids</taxon>
        <taxon>campanulids</taxon>
        <taxon>Asterales</taxon>
        <taxon>Asteraceae</taxon>
        <taxon>Asteroideae</taxon>
        <taxon>Anthemideae</taxon>
        <taxon>Anthemidinae</taxon>
        <taxon>Tanacetum</taxon>
    </lineage>
</organism>
<accession>A0A699GHT1</accession>